<dbReference type="Pfam" id="PF17759">
    <property type="entry name" value="tRNA_synthFbeta"/>
    <property type="match status" value="1"/>
</dbReference>
<dbReference type="CDD" id="cd02796">
    <property type="entry name" value="tRNA_bind_bactPheRS"/>
    <property type="match status" value="1"/>
</dbReference>
<name>A0AAJ1BD86_9ACTO</name>
<proteinExistence type="inferred from homology"/>
<dbReference type="SUPFAM" id="SSF56037">
    <property type="entry name" value="PheT/TilS domain"/>
    <property type="match status" value="1"/>
</dbReference>
<evidence type="ECO:0000256" key="1">
    <source>
        <dbReference type="ARBA" id="ARBA00004496"/>
    </source>
</evidence>
<dbReference type="InterPro" id="IPR005121">
    <property type="entry name" value="Fdx_antiC-bd"/>
</dbReference>
<dbReference type="InterPro" id="IPR009061">
    <property type="entry name" value="DNA-bd_dom_put_sf"/>
</dbReference>
<keyword evidence="11 16" id="KW-0694">RNA-binding</keyword>
<dbReference type="PROSITE" id="PS51483">
    <property type="entry name" value="B5"/>
    <property type="match status" value="1"/>
</dbReference>
<dbReference type="GO" id="GO:0006432">
    <property type="term" value="P:phenylalanyl-tRNA aminoacylation"/>
    <property type="evidence" value="ECO:0007669"/>
    <property type="project" value="UniProtKB-UniRule"/>
</dbReference>
<comment type="similarity">
    <text evidence="2 15">Belongs to the phenylalanyl-tRNA synthetase beta subunit family. Type 1 subfamily.</text>
</comment>
<keyword evidence="7 15" id="KW-0479">Metal-binding</keyword>
<dbReference type="AlphaFoldDB" id="A0AAJ1BD86"/>
<dbReference type="PANTHER" id="PTHR10947:SF0">
    <property type="entry name" value="PHENYLALANINE--TRNA LIGASE BETA SUBUNIT"/>
    <property type="match status" value="1"/>
</dbReference>
<dbReference type="Pfam" id="PF03147">
    <property type="entry name" value="FDX-ACB"/>
    <property type="match status" value="1"/>
</dbReference>
<comment type="caution">
    <text evidence="20">The sequence shown here is derived from an EMBL/GenBank/DDBJ whole genome shotgun (WGS) entry which is preliminary data.</text>
</comment>
<evidence type="ECO:0000256" key="6">
    <source>
        <dbReference type="ARBA" id="ARBA00022598"/>
    </source>
</evidence>
<dbReference type="InterPro" id="IPR036690">
    <property type="entry name" value="Fdx_antiC-bd_sf"/>
</dbReference>
<evidence type="ECO:0000256" key="10">
    <source>
        <dbReference type="ARBA" id="ARBA00022842"/>
    </source>
</evidence>
<dbReference type="CDD" id="cd00769">
    <property type="entry name" value="PheRS_beta_core"/>
    <property type="match status" value="1"/>
</dbReference>
<feature type="domain" description="FDX-ACB" evidence="18">
    <location>
        <begin position="788"/>
        <end position="881"/>
    </location>
</feature>
<dbReference type="FunFam" id="3.30.70.380:FF:000001">
    <property type="entry name" value="Phenylalanine--tRNA ligase beta subunit"/>
    <property type="match status" value="1"/>
</dbReference>
<dbReference type="Gene3D" id="3.30.70.380">
    <property type="entry name" value="Ferrodoxin-fold anticodon-binding domain"/>
    <property type="match status" value="1"/>
</dbReference>
<keyword evidence="4 15" id="KW-0963">Cytoplasm</keyword>
<sequence>MPFVALDWLKDHVEVVPGTDIKQLSYDLVKVGLEEEAIHPAAVIGPLVAGRVLTLDAKEQSNGKVINYCRVDVGEFNDRPGEGKEPSELPSRGIICGAHNFKVGDLVVVSLPGAVLPGDFQIAARKTYGHVSDGMICSQRELGIGDDHNGIIVLEQLLPEKAAAGELPAPGESVIELLGLGEETLEINITPDRGYCFAMRGVGREYAHSTGAKFTDLGLAENLPSGAVPAVTEDGFAVKVADEAPVNGNVGCDRFVTRIVTGIDAQAATPDWMVRRLEQAGMRSISLAVDATNYVMLDLGQPLHAYDLEKVCEPIVVRRAKAGEKLTTLDEVERTLDFEDLLITDSPQGQEGSRVLGLAGVMGGASTEVTADTVNVLVEAAHFQPTSIARTARRHKLPTEASKRFERGVDFELAPVAAQRVVDILVEYGGGTDSGRVSDLNNTEPFPEIVMPLHEPARLTGVEYDQETITRLLKDVGCEVRVEDGKVIAQPPSWRPDLTGPAHLVEEIARLAGYDTIPSRRPRPIAGRGYTPKQRARRDVGRALAQGGLVQVLSYPFISEDVFDSELLGEKDVRRQAVRVANPLADDQPLLRTSLLDTLLGVAQRNIARGNEQCAIFETGLVTRGMGTELTGSFGVAQKPDPDQQHALEKGVPYQPEHIAGVLVGQAELAGALGAGRSYDWADAVEFVRTVAQTLAVPMRVQGKDGRQRVTNDNMMGEPNSPEAVAPFHPGRCARIVVRGACVGLAGQLHPAVCRNFGLPESACGFEIDFEKFTAAMPKKDLQVKPVSSFPPAKEDIALVVEADIPAADVQQVIEKQAGDLLEEVRLFDVFSGEQLGEGKKSLAFSVKIRSREGTLSASEIQAVRTRIIKATAKKFKATLRA</sequence>
<evidence type="ECO:0000259" key="18">
    <source>
        <dbReference type="PROSITE" id="PS51447"/>
    </source>
</evidence>
<dbReference type="SUPFAM" id="SSF55681">
    <property type="entry name" value="Class II aaRS and biotin synthetases"/>
    <property type="match status" value="1"/>
</dbReference>
<evidence type="ECO:0000259" key="19">
    <source>
        <dbReference type="PROSITE" id="PS51483"/>
    </source>
</evidence>
<dbReference type="InterPro" id="IPR004532">
    <property type="entry name" value="Phe-tRNA-ligase_IIc_bsu_bact"/>
</dbReference>
<dbReference type="Gene3D" id="3.30.930.10">
    <property type="entry name" value="Bira Bifunctional Protein, Domain 2"/>
    <property type="match status" value="1"/>
</dbReference>
<evidence type="ECO:0000256" key="4">
    <source>
        <dbReference type="ARBA" id="ARBA00022490"/>
    </source>
</evidence>
<accession>A0AAJ1BD86</accession>
<comment type="cofactor">
    <cofactor evidence="15">
        <name>Mg(2+)</name>
        <dbReference type="ChEBI" id="CHEBI:18420"/>
    </cofactor>
    <text evidence="15">Binds 2 magnesium ions per tetramer.</text>
</comment>
<dbReference type="InterPro" id="IPR005147">
    <property type="entry name" value="tRNA_synthase_B5-dom"/>
</dbReference>
<dbReference type="InterPro" id="IPR012340">
    <property type="entry name" value="NA-bd_OB-fold"/>
</dbReference>
<dbReference type="GO" id="GO:0000049">
    <property type="term" value="F:tRNA binding"/>
    <property type="evidence" value="ECO:0007669"/>
    <property type="project" value="UniProtKB-UniRule"/>
</dbReference>
<evidence type="ECO:0000256" key="9">
    <source>
        <dbReference type="ARBA" id="ARBA00022840"/>
    </source>
</evidence>
<dbReference type="Gene3D" id="3.30.56.10">
    <property type="match status" value="2"/>
</dbReference>
<dbReference type="Gene3D" id="3.50.40.10">
    <property type="entry name" value="Phenylalanyl-trna Synthetase, Chain B, domain 3"/>
    <property type="match status" value="1"/>
</dbReference>
<evidence type="ECO:0000256" key="7">
    <source>
        <dbReference type="ARBA" id="ARBA00022723"/>
    </source>
</evidence>
<dbReference type="PANTHER" id="PTHR10947">
    <property type="entry name" value="PHENYLALANYL-TRNA SYNTHETASE BETA CHAIN AND LEUCINE-RICH REPEAT-CONTAINING PROTEIN 47"/>
    <property type="match status" value="1"/>
</dbReference>
<keyword evidence="9 15" id="KW-0067">ATP-binding</keyword>
<dbReference type="Pfam" id="PF03484">
    <property type="entry name" value="B5"/>
    <property type="match status" value="1"/>
</dbReference>
<dbReference type="PROSITE" id="PS50886">
    <property type="entry name" value="TRBD"/>
    <property type="match status" value="1"/>
</dbReference>
<feature type="binding site" evidence="15">
    <location>
        <position position="506"/>
    </location>
    <ligand>
        <name>Mg(2+)</name>
        <dbReference type="ChEBI" id="CHEBI:18420"/>
        <note>shared with alpha subunit</note>
    </ligand>
</feature>
<dbReference type="InterPro" id="IPR005146">
    <property type="entry name" value="B3/B4_tRNA-bd"/>
</dbReference>
<dbReference type="InterPro" id="IPR033714">
    <property type="entry name" value="tRNA_bind_bactPheRS"/>
</dbReference>
<feature type="domain" description="B5" evidence="19">
    <location>
        <begin position="444"/>
        <end position="519"/>
    </location>
</feature>
<protein>
    <recommendedName>
        <fullName evidence="15">Phenylalanine--tRNA ligase beta subunit</fullName>
        <ecNumber evidence="15">6.1.1.20</ecNumber>
    </recommendedName>
    <alternativeName>
        <fullName evidence="15">Phenylalanyl-tRNA synthetase beta subunit</fullName>
        <shortName evidence="15">PheRS</shortName>
    </alternativeName>
</protein>
<keyword evidence="5 16" id="KW-0820">tRNA-binding</keyword>
<organism evidence="20 21">
    <name type="scientific">Varibaculum cambriense</name>
    <dbReference type="NCBI Taxonomy" id="184870"/>
    <lineage>
        <taxon>Bacteria</taxon>
        <taxon>Bacillati</taxon>
        <taxon>Actinomycetota</taxon>
        <taxon>Actinomycetes</taxon>
        <taxon>Actinomycetales</taxon>
        <taxon>Actinomycetaceae</taxon>
        <taxon>Varibaculum</taxon>
    </lineage>
</organism>
<dbReference type="SMART" id="SM00896">
    <property type="entry name" value="FDX-ACB"/>
    <property type="match status" value="1"/>
</dbReference>
<reference evidence="20" key="1">
    <citation type="submission" date="2022-01" db="EMBL/GenBank/DDBJ databases">
        <title>Collection of gut derived symbiotic bacterial strains cultured from healthy donors.</title>
        <authorList>
            <person name="Lin H."/>
            <person name="Kohout C."/>
            <person name="Waligurski E."/>
            <person name="Pamer E.G."/>
        </authorList>
    </citation>
    <scope>NUCLEOTIDE SEQUENCE</scope>
    <source>
        <strain evidence="20">DFI.7.46</strain>
    </source>
</reference>
<dbReference type="GO" id="GO:0005524">
    <property type="term" value="F:ATP binding"/>
    <property type="evidence" value="ECO:0007669"/>
    <property type="project" value="UniProtKB-UniRule"/>
</dbReference>
<dbReference type="Pfam" id="PF03483">
    <property type="entry name" value="B3_4"/>
    <property type="match status" value="1"/>
</dbReference>
<feature type="binding site" evidence="15">
    <location>
        <position position="497"/>
    </location>
    <ligand>
        <name>Mg(2+)</name>
        <dbReference type="ChEBI" id="CHEBI:18420"/>
        <note>shared with alpha subunit</note>
    </ligand>
</feature>
<evidence type="ECO:0000259" key="17">
    <source>
        <dbReference type="PROSITE" id="PS50886"/>
    </source>
</evidence>
<evidence type="ECO:0000313" key="21">
    <source>
        <dbReference type="Proteomes" id="UP001200537"/>
    </source>
</evidence>
<evidence type="ECO:0000256" key="11">
    <source>
        <dbReference type="ARBA" id="ARBA00022884"/>
    </source>
</evidence>
<dbReference type="InterPro" id="IPR041616">
    <property type="entry name" value="PheRS_beta_core"/>
</dbReference>
<dbReference type="SUPFAM" id="SSF46955">
    <property type="entry name" value="Putative DNA-binding domain"/>
    <property type="match status" value="1"/>
</dbReference>
<evidence type="ECO:0000313" key="20">
    <source>
        <dbReference type="EMBL" id="MCG4618641.1"/>
    </source>
</evidence>
<dbReference type="GO" id="GO:0004826">
    <property type="term" value="F:phenylalanine-tRNA ligase activity"/>
    <property type="evidence" value="ECO:0007669"/>
    <property type="project" value="UniProtKB-UniRule"/>
</dbReference>
<comment type="subcellular location">
    <subcellularLocation>
        <location evidence="1 15">Cytoplasm</location>
    </subcellularLocation>
</comment>
<gene>
    <name evidence="15 20" type="primary">pheT</name>
    <name evidence="20" type="ORF">L0M99_09115</name>
</gene>
<keyword evidence="6 15" id="KW-0436">Ligase</keyword>
<evidence type="ECO:0000256" key="2">
    <source>
        <dbReference type="ARBA" id="ARBA00008653"/>
    </source>
</evidence>
<dbReference type="InterPro" id="IPR020825">
    <property type="entry name" value="Phe-tRNA_synthase-like_B3/B4"/>
</dbReference>
<dbReference type="RefSeq" id="WP_024058152.1">
    <property type="nucleotide sequence ID" value="NZ_JAGZVZ010000014.1"/>
</dbReference>
<dbReference type="SMART" id="SM00873">
    <property type="entry name" value="B3_4"/>
    <property type="match status" value="1"/>
</dbReference>
<dbReference type="Proteomes" id="UP001200537">
    <property type="component" value="Unassembled WGS sequence"/>
</dbReference>
<keyword evidence="13 15" id="KW-0030">Aminoacyl-tRNA synthetase</keyword>
<evidence type="ECO:0000256" key="14">
    <source>
        <dbReference type="ARBA" id="ARBA00049255"/>
    </source>
</evidence>
<dbReference type="GO" id="GO:0000287">
    <property type="term" value="F:magnesium ion binding"/>
    <property type="evidence" value="ECO:0007669"/>
    <property type="project" value="UniProtKB-UniRule"/>
</dbReference>
<evidence type="ECO:0000256" key="16">
    <source>
        <dbReference type="PROSITE-ProRule" id="PRU00209"/>
    </source>
</evidence>
<keyword evidence="10 15" id="KW-0460">Magnesium</keyword>
<dbReference type="HAMAP" id="MF_00283">
    <property type="entry name" value="Phe_tRNA_synth_beta1"/>
    <property type="match status" value="1"/>
</dbReference>
<comment type="subunit">
    <text evidence="3 15">Tetramer of two alpha and two beta subunits.</text>
</comment>
<evidence type="ECO:0000256" key="15">
    <source>
        <dbReference type="HAMAP-Rule" id="MF_00283"/>
    </source>
</evidence>
<evidence type="ECO:0000256" key="3">
    <source>
        <dbReference type="ARBA" id="ARBA00011209"/>
    </source>
</evidence>
<evidence type="ECO:0000256" key="13">
    <source>
        <dbReference type="ARBA" id="ARBA00023146"/>
    </source>
</evidence>
<dbReference type="Gene3D" id="2.40.50.140">
    <property type="entry name" value="Nucleic acid-binding proteins"/>
    <property type="match status" value="1"/>
</dbReference>
<dbReference type="GO" id="GO:0009328">
    <property type="term" value="C:phenylalanine-tRNA ligase complex"/>
    <property type="evidence" value="ECO:0007669"/>
    <property type="project" value="TreeGrafter"/>
</dbReference>
<comment type="caution">
    <text evidence="15">Lacks conserved residue(s) required for the propagation of feature annotation.</text>
</comment>
<dbReference type="PROSITE" id="PS51447">
    <property type="entry name" value="FDX_ACB"/>
    <property type="match status" value="1"/>
</dbReference>
<evidence type="ECO:0000256" key="5">
    <source>
        <dbReference type="ARBA" id="ARBA00022555"/>
    </source>
</evidence>
<dbReference type="SMART" id="SM00874">
    <property type="entry name" value="B5"/>
    <property type="match status" value="1"/>
</dbReference>
<dbReference type="InterPro" id="IPR002547">
    <property type="entry name" value="tRNA-bd_dom"/>
</dbReference>
<keyword evidence="12 15" id="KW-0648">Protein biosynthesis</keyword>
<dbReference type="InterPro" id="IPR045864">
    <property type="entry name" value="aa-tRNA-synth_II/BPL/LPL"/>
</dbReference>
<comment type="catalytic activity">
    <reaction evidence="14 15">
        <text>tRNA(Phe) + L-phenylalanine + ATP = L-phenylalanyl-tRNA(Phe) + AMP + diphosphate + H(+)</text>
        <dbReference type="Rhea" id="RHEA:19413"/>
        <dbReference type="Rhea" id="RHEA-COMP:9668"/>
        <dbReference type="Rhea" id="RHEA-COMP:9699"/>
        <dbReference type="ChEBI" id="CHEBI:15378"/>
        <dbReference type="ChEBI" id="CHEBI:30616"/>
        <dbReference type="ChEBI" id="CHEBI:33019"/>
        <dbReference type="ChEBI" id="CHEBI:58095"/>
        <dbReference type="ChEBI" id="CHEBI:78442"/>
        <dbReference type="ChEBI" id="CHEBI:78531"/>
        <dbReference type="ChEBI" id="CHEBI:456215"/>
        <dbReference type="EC" id="6.1.1.20"/>
    </reaction>
</comment>
<feature type="binding site" evidence="15">
    <location>
        <position position="507"/>
    </location>
    <ligand>
        <name>Mg(2+)</name>
        <dbReference type="ChEBI" id="CHEBI:18420"/>
        <note>shared with alpha subunit</note>
    </ligand>
</feature>
<evidence type="ECO:0000256" key="8">
    <source>
        <dbReference type="ARBA" id="ARBA00022741"/>
    </source>
</evidence>
<dbReference type="SUPFAM" id="SSF54991">
    <property type="entry name" value="Anticodon-binding domain of PheRS"/>
    <property type="match status" value="1"/>
</dbReference>
<dbReference type="EC" id="6.1.1.20" evidence="15"/>
<dbReference type="EMBL" id="JAKNHJ010000021">
    <property type="protein sequence ID" value="MCG4618641.1"/>
    <property type="molecule type" value="Genomic_DNA"/>
</dbReference>
<keyword evidence="8 15" id="KW-0547">Nucleotide-binding</keyword>
<feature type="domain" description="TRNA-binding" evidence="17">
    <location>
        <begin position="41"/>
        <end position="169"/>
    </location>
</feature>
<dbReference type="NCBIfam" id="TIGR00472">
    <property type="entry name" value="pheT_bact"/>
    <property type="match status" value="1"/>
</dbReference>
<dbReference type="SUPFAM" id="SSF50249">
    <property type="entry name" value="Nucleic acid-binding proteins"/>
    <property type="match status" value="1"/>
</dbReference>
<evidence type="ECO:0000256" key="12">
    <source>
        <dbReference type="ARBA" id="ARBA00022917"/>
    </source>
</evidence>
<dbReference type="InterPro" id="IPR045060">
    <property type="entry name" value="Phe-tRNA-ligase_IIc_bsu"/>
</dbReference>